<accession>A0A7R9NVW3</accession>
<reference evidence="2" key="1">
    <citation type="submission" date="2020-11" db="EMBL/GenBank/DDBJ databases">
        <authorList>
            <person name="Tran Van P."/>
        </authorList>
    </citation>
    <scope>NUCLEOTIDE SEQUENCE</scope>
</reference>
<gene>
    <name evidence="2" type="ORF">TTEB3V08_LOCUS6174</name>
</gene>
<organism evidence="2">
    <name type="scientific">Timema tahoe</name>
    <dbReference type="NCBI Taxonomy" id="61484"/>
    <lineage>
        <taxon>Eukaryota</taxon>
        <taxon>Metazoa</taxon>
        <taxon>Ecdysozoa</taxon>
        <taxon>Arthropoda</taxon>
        <taxon>Hexapoda</taxon>
        <taxon>Insecta</taxon>
        <taxon>Pterygota</taxon>
        <taxon>Neoptera</taxon>
        <taxon>Polyneoptera</taxon>
        <taxon>Phasmatodea</taxon>
        <taxon>Timematodea</taxon>
        <taxon>Timematoidea</taxon>
        <taxon>Timematidae</taxon>
        <taxon>Timema</taxon>
    </lineage>
</organism>
<dbReference type="EMBL" id="OE002112">
    <property type="protein sequence ID" value="CAD7458189.1"/>
    <property type="molecule type" value="Genomic_DNA"/>
</dbReference>
<protein>
    <submittedName>
        <fullName evidence="2">Uncharacterized protein</fullName>
    </submittedName>
</protein>
<keyword evidence="1" id="KW-0472">Membrane</keyword>
<dbReference type="AlphaFoldDB" id="A0A7R9NVW3"/>
<keyword evidence="1" id="KW-1133">Transmembrane helix</keyword>
<keyword evidence="1" id="KW-0812">Transmembrane</keyword>
<sequence>MLPLDKELIYLRLQHFFPFFLPVFVNLALFFNDPLLLFPHHMPHSSQDCLILNQNSLLEFEGFLLVFLFKS</sequence>
<name>A0A7R9NVW3_9NEOP</name>
<feature type="transmembrane region" description="Helical" evidence="1">
    <location>
        <begin position="12"/>
        <end position="31"/>
    </location>
</feature>
<evidence type="ECO:0000256" key="1">
    <source>
        <dbReference type="SAM" id="Phobius"/>
    </source>
</evidence>
<proteinExistence type="predicted"/>
<evidence type="ECO:0000313" key="2">
    <source>
        <dbReference type="EMBL" id="CAD7458189.1"/>
    </source>
</evidence>